<keyword evidence="7 9" id="KW-0807">Transducer</keyword>
<evidence type="ECO:0000256" key="8">
    <source>
        <dbReference type="ARBA" id="ARBA00029447"/>
    </source>
</evidence>
<keyword evidence="6 11" id="KW-0472">Membrane</keyword>
<evidence type="ECO:0000256" key="11">
    <source>
        <dbReference type="SAM" id="Phobius"/>
    </source>
</evidence>
<keyword evidence="2" id="KW-1003">Cell membrane</keyword>
<sequence>MHPGSTSMFLHRLRLPAKLALLLGLSAMAMVAMMAMSASTLHQRMMDGRVGKLRAVVEGTISIARSLEARVVAGELTREQAKAQLRQVVHGLRYDGGEGYISVTDADSGMVLMHGADPGREGKPATILPGLGRTTQDLLREGLRGSDQALIHYAFPKPGQTQPSDKIALGVRFAPWNLLLLAGDYTDDLDAAFRAALWQLGQVAVLILLVTGVIAWFVNRDISGSLGGIKAAMGRLADGDLRVVVPGEGRRDEVGEMAAAVLVFQRQMQRAEQLSAEAEEERRRAAAEKMAALTGMADAIETETANALAQIGERVAAMTDTAGKMHDSATRTGASAEGAAASAGETLAVTQTVAAAAEELSASIQEISKQVSQSTLVVRRAVQAGEETRGAMDVLNEKVERIGAVAGLITDIAAKTNLLALNATIEAARAGEAGKGFAVVASEVKQLALQTARSTSEITHSLGEIRTATGASVAAVQSIEQTIREVEGIAGSIAAAVEEQGAATAEIARNVSNAADAARAMSGRAAEVSAEAERTDQNAGSVQQGAAGLSVAMAELRRTVVRVVRTSTSEVDRRQDLRHSVNLPGQVTVAGGGARPVRVADISHGGARIVSDVPLAKGSRGSLSFGMVAQPLPFMVLSCDDGAVHLGFEHTEASSAALRQAIGAVGGARAA</sequence>
<keyword evidence="5 11" id="KW-1133">Transmembrane helix</keyword>
<dbReference type="PANTHER" id="PTHR32089">
    <property type="entry name" value="METHYL-ACCEPTING CHEMOTAXIS PROTEIN MCPB"/>
    <property type="match status" value="1"/>
</dbReference>
<dbReference type="GO" id="GO:0005886">
    <property type="term" value="C:plasma membrane"/>
    <property type="evidence" value="ECO:0007669"/>
    <property type="project" value="UniProtKB-SubCell"/>
</dbReference>
<dbReference type="GO" id="GO:0004888">
    <property type="term" value="F:transmembrane signaling receptor activity"/>
    <property type="evidence" value="ECO:0007669"/>
    <property type="project" value="InterPro"/>
</dbReference>
<feature type="domain" description="Methyl-accepting transducer" evidence="12">
    <location>
        <begin position="307"/>
        <end position="536"/>
    </location>
</feature>
<accession>A0A5M6IZW1</accession>
<organism evidence="15 16">
    <name type="scientific">Rhodovastum atsumiense</name>
    <dbReference type="NCBI Taxonomy" id="504468"/>
    <lineage>
        <taxon>Bacteria</taxon>
        <taxon>Pseudomonadati</taxon>
        <taxon>Pseudomonadota</taxon>
        <taxon>Alphaproteobacteria</taxon>
        <taxon>Acetobacterales</taxon>
        <taxon>Acetobacteraceae</taxon>
        <taxon>Rhodovastum</taxon>
    </lineage>
</organism>
<dbReference type="SMART" id="SM00283">
    <property type="entry name" value="MA"/>
    <property type="match status" value="1"/>
</dbReference>
<evidence type="ECO:0000256" key="10">
    <source>
        <dbReference type="SAM" id="Coils"/>
    </source>
</evidence>
<dbReference type="SMART" id="SM01049">
    <property type="entry name" value="Cache_2"/>
    <property type="match status" value="1"/>
</dbReference>
<dbReference type="Gene3D" id="2.40.10.220">
    <property type="entry name" value="predicted glycosyltransferase like domains"/>
    <property type="match status" value="1"/>
</dbReference>
<dbReference type="SUPFAM" id="SSF58104">
    <property type="entry name" value="Methyl-accepting chemotaxis protein (MCP) signaling domain"/>
    <property type="match status" value="1"/>
</dbReference>
<evidence type="ECO:0000256" key="7">
    <source>
        <dbReference type="ARBA" id="ARBA00023224"/>
    </source>
</evidence>
<dbReference type="PROSITE" id="PS50192">
    <property type="entry name" value="T_SNARE"/>
    <property type="match status" value="1"/>
</dbReference>
<evidence type="ECO:0000256" key="2">
    <source>
        <dbReference type="ARBA" id="ARBA00022475"/>
    </source>
</evidence>
<dbReference type="InterPro" id="IPR004089">
    <property type="entry name" value="MCPsignal_dom"/>
</dbReference>
<reference evidence="15 16" key="1">
    <citation type="submission" date="2019-09" db="EMBL/GenBank/DDBJ databases">
        <title>Genome sequence of Rhodovastum atsumiense, a diverse member of the Acetobacteraceae family of non-sulfur purple photosynthetic bacteria.</title>
        <authorList>
            <person name="Meyer T."/>
            <person name="Kyndt J."/>
        </authorList>
    </citation>
    <scope>NUCLEOTIDE SEQUENCE [LARGE SCALE GENOMIC DNA]</scope>
    <source>
        <strain evidence="15 16">DSM 21279</strain>
    </source>
</reference>
<dbReference type="SUPFAM" id="SSF141371">
    <property type="entry name" value="PilZ domain-like"/>
    <property type="match status" value="1"/>
</dbReference>
<keyword evidence="10" id="KW-0175">Coiled coil</keyword>
<feature type="domain" description="T-SNARE coiled-coil homology" evidence="13">
    <location>
        <begin position="466"/>
        <end position="528"/>
    </location>
</feature>
<comment type="caution">
    <text evidence="15">The sequence shown here is derived from an EMBL/GenBank/DDBJ whole genome shotgun (WGS) entry which is preliminary data.</text>
</comment>
<evidence type="ECO:0000313" key="15">
    <source>
        <dbReference type="EMBL" id="KAA5613843.1"/>
    </source>
</evidence>
<dbReference type="Gene3D" id="1.10.287.950">
    <property type="entry name" value="Methyl-accepting chemotaxis protein"/>
    <property type="match status" value="1"/>
</dbReference>
<keyword evidence="3" id="KW-0997">Cell inner membrane</keyword>
<feature type="domain" description="HAMP" evidence="14">
    <location>
        <begin position="220"/>
        <end position="273"/>
    </location>
</feature>
<dbReference type="PROSITE" id="PS50111">
    <property type="entry name" value="CHEMOTAXIS_TRANSDUC_2"/>
    <property type="match status" value="1"/>
</dbReference>
<gene>
    <name evidence="15" type="ORF">F1189_03450</name>
</gene>
<dbReference type="AlphaFoldDB" id="A0A5M6IZW1"/>
<evidence type="ECO:0000256" key="5">
    <source>
        <dbReference type="ARBA" id="ARBA00022989"/>
    </source>
</evidence>
<evidence type="ECO:0000256" key="6">
    <source>
        <dbReference type="ARBA" id="ARBA00023136"/>
    </source>
</evidence>
<feature type="transmembrane region" description="Helical" evidence="11">
    <location>
        <begin position="196"/>
        <end position="218"/>
    </location>
</feature>
<evidence type="ECO:0000259" key="12">
    <source>
        <dbReference type="PROSITE" id="PS50111"/>
    </source>
</evidence>
<dbReference type="EMBL" id="VWPK01000004">
    <property type="protein sequence ID" value="KAA5613843.1"/>
    <property type="molecule type" value="Genomic_DNA"/>
</dbReference>
<dbReference type="InterPro" id="IPR004090">
    <property type="entry name" value="Chemotax_Me-accpt_rcpt"/>
</dbReference>
<dbReference type="Pfam" id="PF00672">
    <property type="entry name" value="HAMP"/>
    <property type="match status" value="1"/>
</dbReference>
<feature type="coiled-coil region" evidence="10">
    <location>
        <begin position="261"/>
        <end position="291"/>
    </location>
</feature>
<dbReference type="SMART" id="SM00304">
    <property type="entry name" value="HAMP"/>
    <property type="match status" value="1"/>
</dbReference>
<dbReference type="PRINTS" id="PR00260">
    <property type="entry name" value="CHEMTRNSDUCR"/>
</dbReference>
<keyword evidence="16" id="KW-1185">Reference proteome</keyword>
<evidence type="ECO:0000313" key="16">
    <source>
        <dbReference type="Proteomes" id="UP000325255"/>
    </source>
</evidence>
<dbReference type="GO" id="GO:0007165">
    <property type="term" value="P:signal transduction"/>
    <property type="evidence" value="ECO:0007669"/>
    <property type="project" value="UniProtKB-KW"/>
</dbReference>
<comment type="similarity">
    <text evidence="8">Belongs to the methyl-accepting chemotaxis (MCP) protein family.</text>
</comment>
<dbReference type="Pfam" id="PF17200">
    <property type="entry name" value="sCache_2"/>
    <property type="match status" value="1"/>
</dbReference>
<evidence type="ECO:0000256" key="4">
    <source>
        <dbReference type="ARBA" id="ARBA00022692"/>
    </source>
</evidence>
<evidence type="ECO:0000259" key="14">
    <source>
        <dbReference type="PROSITE" id="PS50885"/>
    </source>
</evidence>
<dbReference type="GO" id="GO:0035438">
    <property type="term" value="F:cyclic-di-GMP binding"/>
    <property type="evidence" value="ECO:0007669"/>
    <property type="project" value="InterPro"/>
</dbReference>
<dbReference type="InterPro" id="IPR033480">
    <property type="entry name" value="sCache_2"/>
</dbReference>
<dbReference type="CDD" id="cd06225">
    <property type="entry name" value="HAMP"/>
    <property type="match status" value="1"/>
</dbReference>
<dbReference type="Pfam" id="PF00015">
    <property type="entry name" value="MCPsignal"/>
    <property type="match status" value="1"/>
</dbReference>
<evidence type="ECO:0000256" key="3">
    <source>
        <dbReference type="ARBA" id="ARBA00022519"/>
    </source>
</evidence>
<dbReference type="PROSITE" id="PS50885">
    <property type="entry name" value="HAMP"/>
    <property type="match status" value="1"/>
</dbReference>
<dbReference type="InterPro" id="IPR009875">
    <property type="entry name" value="PilZ_domain"/>
</dbReference>
<evidence type="ECO:0000259" key="13">
    <source>
        <dbReference type="PROSITE" id="PS50192"/>
    </source>
</evidence>
<dbReference type="Gene3D" id="3.30.450.20">
    <property type="entry name" value="PAS domain"/>
    <property type="match status" value="1"/>
</dbReference>
<dbReference type="Pfam" id="PF07238">
    <property type="entry name" value="PilZ"/>
    <property type="match status" value="1"/>
</dbReference>
<keyword evidence="4 11" id="KW-0812">Transmembrane</keyword>
<dbReference type="PANTHER" id="PTHR32089:SF112">
    <property type="entry name" value="LYSOZYME-LIKE PROTEIN-RELATED"/>
    <property type="match status" value="1"/>
</dbReference>
<dbReference type="InterPro" id="IPR003660">
    <property type="entry name" value="HAMP_dom"/>
</dbReference>
<evidence type="ECO:0000256" key="9">
    <source>
        <dbReference type="PROSITE-ProRule" id="PRU00284"/>
    </source>
</evidence>
<dbReference type="Proteomes" id="UP000325255">
    <property type="component" value="Unassembled WGS sequence"/>
</dbReference>
<dbReference type="OrthoDB" id="7295762at2"/>
<proteinExistence type="inferred from homology"/>
<dbReference type="GO" id="GO:0006935">
    <property type="term" value="P:chemotaxis"/>
    <property type="evidence" value="ECO:0007669"/>
    <property type="project" value="InterPro"/>
</dbReference>
<comment type="subcellular location">
    <subcellularLocation>
        <location evidence="1">Cell inner membrane</location>
        <topology evidence="1">Multi-pass membrane protein</topology>
    </subcellularLocation>
</comment>
<evidence type="ECO:0000256" key="1">
    <source>
        <dbReference type="ARBA" id="ARBA00004429"/>
    </source>
</evidence>
<name>A0A5M6IZW1_9PROT</name>
<dbReference type="InterPro" id="IPR000727">
    <property type="entry name" value="T_SNARE_dom"/>
</dbReference>
<protein>
    <submittedName>
        <fullName evidence="15">HAMP domain-containing protein</fullName>
    </submittedName>
</protein>